<evidence type="ECO:0000256" key="6">
    <source>
        <dbReference type="ARBA" id="ARBA00023136"/>
    </source>
</evidence>
<keyword evidence="6 7" id="KW-0472">Membrane</keyword>
<evidence type="ECO:0000313" key="11">
    <source>
        <dbReference type="EMBL" id="KAF2421152.1"/>
    </source>
</evidence>
<name>A0A9P4NHF4_9PEZI</name>
<dbReference type="PROSITE" id="PS50222">
    <property type="entry name" value="EF_HAND_2"/>
    <property type="match status" value="1"/>
</dbReference>
<evidence type="ECO:0000256" key="8">
    <source>
        <dbReference type="SAM" id="MobiDB-lite"/>
    </source>
</evidence>
<dbReference type="InterPro" id="IPR058650">
    <property type="entry name" value="Msy1/2-like"/>
</dbReference>
<evidence type="ECO:0000256" key="2">
    <source>
        <dbReference type="ARBA" id="ARBA00008017"/>
    </source>
</evidence>
<dbReference type="PANTHER" id="PTHR31323:SF14">
    <property type="entry name" value="MECHANOSENSITIVE ION CHANNEL PROTEIN MSY2"/>
    <property type="match status" value="1"/>
</dbReference>
<comment type="caution">
    <text evidence="11">The sequence shown here is derived from an EMBL/GenBank/DDBJ whole genome shotgun (WGS) entry which is preliminary data.</text>
</comment>
<accession>A0A9P4NHF4</accession>
<feature type="transmembrane region" description="Helical" evidence="9">
    <location>
        <begin position="215"/>
        <end position="238"/>
    </location>
</feature>
<proteinExistence type="inferred from homology"/>
<organism evidence="11 12">
    <name type="scientific">Tothia fuscella</name>
    <dbReference type="NCBI Taxonomy" id="1048955"/>
    <lineage>
        <taxon>Eukaryota</taxon>
        <taxon>Fungi</taxon>
        <taxon>Dikarya</taxon>
        <taxon>Ascomycota</taxon>
        <taxon>Pezizomycotina</taxon>
        <taxon>Dothideomycetes</taxon>
        <taxon>Pleosporomycetidae</taxon>
        <taxon>Venturiales</taxon>
        <taxon>Cylindrosympodiaceae</taxon>
        <taxon>Tothia</taxon>
    </lineage>
</organism>
<protein>
    <recommendedName>
        <fullName evidence="7">Mechanosensitive ion channel protein</fullName>
    </recommendedName>
</protein>
<keyword evidence="12" id="KW-1185">Reference proteome</keyword>
<evidence type="ECO:0000256" key="3">
    <source>
        <dbReference type="ARBA" id="ARBA00022692"/>
    </source>
</evidence>
<dbReference type="SUPFAM" id="SSF50182">
    <property type="entry name" value="Sm-like ribonucleoproteins"/>
    <property type="match status" value="1"/>
</dbReference>
<dbReference type="GO" id="GO:0005262">
    <property type="term" value="F:calcium channel activity"/>
    <property type="evidence" value="ECO:0007669"/>
    <property type="project" value="TreeGrafter"/>
</dbReference>
<dbReference type="InterPro" id="IPR018247">
    <property type="entry name" value="EF_Hand_1_Ca_BS"/>
</dbReference>
<dbReference type="InterPro" id="IPR006685">
    <property type="entry name" value="MscS_channel_2nd"/>
</dbReference>
<keyword evidence="5 9" id="KW-1133">Transmembrane helix</keyword>
<feature type="transmembrane region" description="Helical" evidence="9">
    <location>
        <begin position="169"/>
        <end position="189"/>
    </location>
</feature>
<evidence type="ECO:0000256" key="5">
    <source>
        <dbReference type="ARBA" id="ARBA00022989"/>
    </source>
</evidence>
<dbReference type="PIRSF" id="PIRSF017209">
    <property type="entry name" value="Memb_At2g17000_prd"/>
    <property type="match status" value="1"/>
</dbReference>
<dbReference type="GO" id="GO:0006874">
    <property type="term" value="P:intracellular calcium ion homeostasis"/>
    <property type="evidence" value="ECO:0007669"/>
    <property type="project" value="TreeGrafter"/>
</dbReference>
<dbReference type="GO" id="GO:0005509">
    <property type="term" value="F:calcium ion binding"/>
    <property type="evidence" value="ECO:0007669"/>
    <property type="project" value="InterPro"/>
</dbReference>
<feature type="transmembrane region" description="Helical" evidence="9">
    <location>
        <begin position="462"/>
        <end position="489"/>
    </location>
</feature>
<dbReference type="InterPro" id="IPR016688">
    <property type="entry name" value="MscS-like_plants/fungi"/>
</dbReference>
<dbReference type="InterPro" id="IPR011992">
    <property type="entry name" value="EF-hand-dom_pair"/>
</dbReference>
<evidence type="ECO:0000256" key="4">
    <source>
        <dbReference type="ARBA" id="ARBA00022837"/>
    </source>
</evidence>
<evidence type="ECO:0000313" key="12">
    <source>
        <dbReference type="Proteomes" id="UP000800235"/>
    </source>
</evidence>
<dbReference type="InterPro" id="IPR002048">
    <property type="entry name" value="EF_hand_dom"/>
</dbReference>
<dbReference type="OrthoDB" id="544685at2759"/>
<dbReference type="Gene3D" id="1.10.238.10">
    <property type="entry name" value="EF-hand"/>
    <property type="match status" value="1"/>
</dbReference>
<dbReference type="GO" id="GO:0005789">
    <property type="term" value="C:endoplasmic reticulum membrane"/>
    <property type="evidence" value="ECO:0007669"/>
    <property type="project" value="UniProtKB-SubCell"/>
</dbReference>
<comment type="similarity">
    <text evidence="2 7">Belongs to the MscS (TC 1.A.23) family.</text>
</comment>
<evidence type="ECO:0000259" key="10">
    <source>
        <dbReference type="PROSITE" id="PS50222"/>
    </source>
</evidence>
<reference evidence="11" key="1">
    <citation type="journal article" date="2020" name="Stud. Mycol.">
        <title>101 Dothideomycetes genomes: a test case for predicting lifestyles and emergence of pathogens.</title>
        <authorList>
            <person name="Haridas S."/>
            <person name="Albert R."/>
            <person name="Binder M."/>
            <person name="Bloem J."/>
            <person name="Labutti K."/>
            <person name="Salamov A."/>
            <person name="Andreopoulos B."/>
            <person name="Baker S."/>
            <person name="Barry K."/>
            <person name="Bills G."/>
            <person name="Bluhm B."/>
            <person name="Cannon C."/>
            <person name="Castanera R."/>
            <person name="Culley D."/>
            <person name="Daum C."/>
            <person name="Ezra D."/>
            <person name="Gonzalez J."/>
            <person name="Henrissat B."/>
            <person name="Kuo A."/>
            <person name="Liang C."/>
            <person name="Lipzen A."/>
            <person name="Lutzoni F."/>
            <person name="Magnuson J."/>
            <person name="Mondo S."/>
            <person name="Nolan M."/>
            <person name="Ohm R."/>
            <person name="Pangilinan J."/>
            <person name="Park H.-J."/>
            <person name="Ramirez L."/>
            <person name="Alfaro M."/>
            <person name="Sun H."/>
            <person name="Tritt A."/>
            <person name="Yoshinaga Y."/>
            <person name="Zwiers L.-H."/>
            <person name="Turgeon B."/>
            <person name="Goodwin S."/>
            <person name="Spatafora J."/>
            <person name="Crous P."/>
            <person name="Grigoriev I."/>
        </authorList>
    </citation>
    <scope>NUCLEOTIDE SEQUENCE</scope>
    <source>
        <strain evidence="11">CBS 130266</strain>
    </source>
</reference>
<dbReference type="InterPro" id="IPR023408">
    <property type="entry name" value="MscS_beta-dom_sf"/>
</dbReference>
<dbReference type="InterPro" id="IPR010920">
    <property type="entry name" value="LSM_dom_sf"/>
</dbReference>
<dbReference type="Pfam" id="PF00924">
    <property type="entry name" value="MS_channel_2nd"/>
    <property type="match status" value="1"/>
</dbReference>
<dbReference type="PROSITE" id="PS00018">
    <property type="entry name" value="EF_HAND_1"/>
    <property type="match status" value="1"/>
</dbReference>
<feature type="region of interest" description="Disordered" evidence="8">
    <location>
        <begin position="18"/>
        <end position="39"/>
    </location>
</feature>
<sequence>MASSKDIAIDIMELEENPRVHASGTATAKHDNSPIADPEGAIRYAPFRRRGAYAELSGGDNNDDNEDQENRPSKLQALVYRLTKSTILRRLLLYYLPPALTLLVPLVITATVAKNIHIGDDVRIVGLFVWLEVIWAIFWCAWAVAFVVPFIFQYIAGFFSSGARYYTDILKAVIVPMTAFYTALFSRAATPLLCHFDEDKPGECDDNWVLIIRKVLLATIACTGLFFVEKVLIHLLTVNYRRRQFRVRVEESKRTTYILSQMYEASIKLFPGFCARFAAEDAKIHRSQTLTAAGERGVRQSRLRQRVSKFYGADAIAETKARLQGKEVLKVGSPRSVVLRALESEQASEALARRLWHSFTMESDVVTEKDIARILGSEREEDALDIFHALDKDENGDISLEEMVMLLTQFSKDKRSIEKSMHDIGQAIRSLDGILEVFLLFISIIVFIAFFNAGVAQSLTTLWASVAAISFAIATTVQEFLGSLVFIFIKHPYDVGDRVDITGAELIVEHISLLFTVFRQVDTGGIVQIPNIVNNTQWIKNVSRSRAMKERYNFAISPKTKWFQLEALKAELRAFVLEPQNKRDYQPDIDVEFISIGDLEKMHLRVEICQKSNFSNEALRASRRSKFMCALFTALKKHAIMKPWGGKPPDAGSWENPAFSVTVTEEEAAKAREEWEAREEKDREKKKAKLWWEGLAKEKKND</sequence>
<dbReference type="Gene3D" id="2.30.30.60">
    <property type="match status" value="1"/>
</dbReference>
<evidence type="ECO:0000256" key="7">
    <source>
        <dbReference type="PIRNR" id="PIRNR017209"/>
    </source>
</evidence>
<feature type="transmembrane region" description="Helical" evidence="9">
    <location>
        <begin position="133"/>
        <end position="157"/>
    </location>
</feature>
<comment type="subcellular location">
    <subcellularLocation>
        <location evidence="1">Endomembrane system</location>
        <topology evidence="1">Multi-pass membrane protein</topology>
    </subcellularLocation>
    <subcellularLocation>
        <location evidence="7">Endoplasmic reticulum membrane</location>
    </subcellularLocation>
</comment>
<evidence type="ECO:0000256" key="1">
    <source>
        <dbReference type="ARBA" id="ARBA00004127"/>
    </source>
</evidence>
<gene>
    <name evidence="11" type="ORF">EJ08DRAFT_521261</name>
</gene>
<keyword evidence="3 9" id="KW-0812">Transmembrane</keyword>
<keyword evidence="7" id="KW-0256">Endoplasmic reticulum</keyword>
<evidence type="ECO:0000256" key="9">
    <source>
        <dbReference type="SAM" id="Phobius"/>
    </source>
</evidence>
<feature type="transmembrane region" description="Helical" evidence="9">
    <location>
        <begin position="91"/>
        <end position="113"/>
    </location>
</feature>
<dbReference type="SUPFAM" id="SSF47473">
    <property type="entry name" value="EF-hand"/>
    <property type="match status" value="1"/>
</dbReference>
<dbReference type="Proteomes" id="UP000800235">
    <property type="component" value="Unassembled WGS sequence"/>
</dbReference>
<dbReference type="EMBL" id="MU007101">
    <property type="protein sequence ID" value="KAF2421152.1"/>
    <property type="molecule type" value="Genomic_DNA"/>
</dbReference>
<feature type="domain" description="EF-hand" evidence="10">
    <location>
        <begin position="378"/>
        <end position="413"/>
    </location>
</feature>
<dbReference type="PANTHER" id="PTHR31323">
    <property type="entry name" value="MECHANOSENSITIVE ION CHANNEL PROTEIN MSY2"/>
    <property type="match status" value="1"/>
</dbReference>
<keyword evidence="4" id="KW-0106">Calcium</keyword>
<feature type="transmembrane region" description="Helical" evidence="9">
    <location>
        <begin position="437"/>
        <end position="456"/>
    </location>
</feature>
<dbReference type="Pfam" id="PF25886">
    <property type="entry name" value="Msy1"/>
    <property type="match status" value="1"/>
</dbReference>
<dbReference type="AlphaFoldDB" id="A0A9P4NHF4"/>